<keyword evidence="3" id="KW-1185">Reference proteome</keyword>
<feature type="region of interest" description="Disordered" evidence="1">
    <location>
        <begin position="1"/>
        <end position="33"/>
    </location>
</feature>
<dbReference type="AlphaFoldDB" id="A0A4Z2FZM1"/>
<proteinExistence type="predicted"/>
<accession>A0A4Z2FZM1</accession>
<dbReference type="EMBL" id="SRLO01000795">
    <property type="protein sequence ID" value="TNN46330.1"/>
    <property type="molecule type" value="Genomic_DNA"/>
</dbReference>
<comment type="caution">
    <text evidence="2">The sequence shown here is derived from an EMBL/GenBank/DDBJ whole genome shotgun (WGS) entry which is preliminary data.</text>
</comment>
<gene>
    <name evidence="2" type="ORF">EYF80_043479</name>
</gene>
<dbReference type="SUPFAM" id="SSF101447">
    <property type="entry name" value="Formin homology 2 domain (FH2 domain)"/>
    <property type="match status" value="1"/>
</dbReference>
<reference evidence="2 3" key="1">
    <citation type="submission" date="2019-03" db="EMBL/GenBank/DDBJ databases">
        <title>First draft genome of Liparis tanakae, snailfish: a comprehensive survey of snailfish specific genes.</title>
        <authorList>
            <person name="Kim W."/>
            <person name="Song I."/>
            <person name="Jeong J.-H."/>
            <person name="Kim D."/>
            <person name="Kim S."/>
            <person name="Ryu S."/>
            <person name="Song J.Y."/>
            <person name="Lee S.K."/>
        </authorList>
    </citation>
    <scope>NUCLEOTIDE SEQUENCE [LARGE SCALE GENOMIC DNA]</scope>
    <source>
        <tissue evidence="2">Muscle</tissue>
    </source>
</reference>
<feature type="region of interest" description="Disordered" evidence="1">
    <location>
        <begin position="81"/>
        <end position="134"/>
    </location>
</feature>
<organism evidence="2 3">
    <name type="scientific">Liparis tanakae</name>
    <name type="common">Tanaka's snailfish</name>
    <dbReference type="NCBI Taxonomy" id="230148"/>
    <lineage>
        <taxon>Eukaryota</taxon>
        <taxon>Metazoa</taxon>
        <taxon>Chordata</taxon>
        <taxon>Craniata</taxon>
        <taxon>Vertebrata</taxon>
        <taxon>Euteleostomi</taxon>
        <taxon>Actinopterygii</taxon>
        <taxon>Neopterygii</taxon>
        <taxon>Teleostei</taxon>
        <taxon>Neoteleostei</taxon>
        <taxon>Acanthomorphata</taxon>
        <taxon>Eupercaria</taxon>
        <taxon>Perciformes</taxon>
        <taxon>Cottioidei</taxon>
        <taxon>Cottales</taxon>
        <taxon>Liparidae</taxon>
        <taxon>Liparis</taxon>
    </lineage>
</organism>
<evidence type="ECO:0000313" key="2">
    <source>
        <dbReference type="EMBL" id="TNN46330.1"/>
    </source>
</evidence>
<evidence type="ECO:0000313" key="3">
    <source>
        <dbReference type="Proteomes" id="UP000314294"/>
    </source>
</evidence>
<protein>
    <submittedName>
        <fullName evidence="2">Uncharacterized protein</fullName>
    </submittedName>
</protein>
<sequence>MTPPPPPPSPTPPPPPPPPSESDEGESGPEASLSISLTQGGLRSTWKSAEILQLLETSKRARLMKNGSTWGLSNAPASNSMFHDFGPSDEAAHAKPPPRAAAGPFTETPLEILPPRSGDSDLGGQQRGERCRDIGDRDRWMTQTYFIIN</sequence>
<name>A0A4Z2FZM1_9TELE</name>
<evidence type="ECO:0000256" key="1">
    <source>
        <dbReference type="SAM" id="MobiDB-lite"/>
    </source>
</evidence>
<feature type="compositionally biased region" description="Pro residues" evidence="1">
    <location>
        <begin position="1"/>
        <end position="20"/>
    </location>
</feature>
<dbReference type="Proteomes" id="UP000314294">
    <property type="component" value="Unassembled WGS sequence"/>
</dbReference>